<dbReference type="CDD" id="cd06822">
    <property type="entry name" value="PLPDE_III_YBL036c_euk"/>
    <property type="match status" value="1"/>
</dbReference>
<gene>
    <name evidence="5" type="ORF">CHRIB12_LOCUS3768</name>
</gene>
<comment type="caution">
    <text evidence="5">The sequence shown here is derived from an EMBL/GenBank/DDBJ whole genome shotgun (WGS) entry which is preliminary data.</text>
</comment>
<dbReference type="OrthoDB" id="10264196at2759"/>
<dbReference type="InterPro" id="IPR011078">
    <property type="entry name" value="PyrdxlP_homeostasis"/>
</dbReference>
<dbReference type="Gene3D" id="3.20.20.10">
    <property type="entry name" value="Alanine racemase"/>
    <property type="match status" value="1"/>
</dbReference>
<feature type="modified residue" description="N6-(pyridoxal phosphate)lysine" evidence="2">
    <location>
        <position position="94"/>
    </location>
</feature>
<dbReference type="HAMAP" id="MF_02087">
    <property type="entry name" value="PLP_homeostasis"/>
    <property type="match status" value="1"/>
</dbReference>
<keyword evidence="1 2" id="KW-0663">Pyridoxal phosphate</keyword>
<dbReference type="PROSITE" id="PS01211">
    <property type="entry name" value="UPF0001"/>
    <property type="match status" value="1"/>
</dbReference>
<comment type="function">
    <text evidence="2">Pyridoxal 5'-phosphate (PLP)-binding protein, which may be involved in intracellular homeostatic regulation of pyridoxal 5'-phosphate (PLP), the active form of vitamin B6.</text>
</comment>
<evidence type="ECO:0000313" key="5">
    <source>
        <dbReference type="EMBL" id="CAB5342444.1"/>
    </source>
</evidence>
<dbReference type="GO" id="GO:0030170">
    <property type="term" value="F:pyridoxal phosphate binding"/>
    <property type="evidence" value="ECO:0007669"/>
    <property type="project" value="UniProtKB-UniRule"/>
</dbReference>
<evidence type="ECO:0000256" key="1">
    <source>
        <dbReference type="ARBA" id="ARBA00022898"/>
    </source>
</evidence>
<evidence type="ECO:0000256" key="3">
    <source>
        <dbReference type="RuleBase" id="RU004514"/>
    </source>
</evidence>
<proteinExistence type="inferred from homology"/>
<dbReference type="Proteomes" id="UP000684084">
    <property type="component" value="Unassembled WGS sequence"/>
</dbReference>
<dbReference type="PANTHER" id="PTHR10146">
    <property type="entry name" value="PROLINE SYNTHETASE CO-TRANSCRIBED BACTERIAL HOMOLOG PROTEIN"/>
    <property type="match status" value="1"/>
</dbReference>
<accession>A0A915YV19</accession>
<name>A0A915YV19_9GLOM</name>
<evidence type="ECO:0000259" key="4">
    <source>
        <dbReference type="Pfam" id="PF01168"/>
    </source>
</evidence>
<dbReference type="VEuPathDB" id="FungiDB:RhiirFUN_024568"/>
<sequence length="300" mass="34387">MWRNDVIRTFRSKFLGEDLFIKKNFIHCNYINSASFLQYNYRIRMISSSGEFKEEENNEAEIRKKEIEEKLCDVKKRIESITQGKQARLVAVSKLKPVTDIRLAYELGQRHFGENYIQELVEKSEKLPSDIHWHFIGTLQSNKCKMLAGIPNLWVVETMDSIKKADLMNKACASRNDKLKVFLQVNTSGEESKSGIEPGECLDVLNHIQDNCNKLELMGLMTIGALNRDYSNENQPNPDFVLLSNLKEEFKKARGIELELSMGMSNDFEEALKLGATNVRIGSTIFGSRPSKQELKPNNI</sequence>
<evidence type="ECO:0000313" key="6">
    <source>
        <dbReference type="Proteomes" id="UP000684084"/>
    </source>
</evidence>
<organism evidence="5 6">
    <name type="scientific">Rhizophagus irregularis</name>
    <dbReference type="NCBI Taxonomy" id="588596"/>
    <lineage>
        <taxon>Eukaryota</taxon>
        <taxon>Fungi</taxon>
        <taxon>Fungi incertae sedis</taxon>
        <taxon>Mucoromycota</taxon>
        <taxon>Glomeromycotina</taxon>
        <taxon>Glomeromycetes</taxon>
        <taxon>Glomerales</taxon>
        <taxon>Glomeraceae</taxon>
        <taxon>Rhizophagus</taxon>
    </lineage>
</organism>
<dbReference type="AlphaFoldDB" id="A0A915YV19"/>
<feature type="domain" description="Alanine racemase N-terminal" evidence="4">
    <location>
        <begin position="77"/>
        <end position="290"/>
    </location>
</feature>
<dbReference type="PANTHER" id="PTHR10146:SF14">
    <property type="entry name" value="PYRIDOXAL PHOSPHATE HOMEOSTASIS PROTEIN"/>
    <property type="match status" value="1"/>
</dbReference>
<evidence type="ECO:0000256" key="2">
    <source>
        <dbReference type="HAMAP-Rule" id="MF_03225"/>
    </source>
</evidence>
<dbReference type="EMBL" id="CAGKOT010000005">
    <property type="protein sequence ID" value="CAB5342444.1"/>
    <property type="molecule type" value="Genomic_DNA"/>
</dbReference>
<comment type="similarity">
    <text evidence="2 3">Belongs to the pyridoxal phosphate-binding protein YggS/PROSC family.</text>
</comment>
<protein>
    <recommendedName>
        <fullName evidence="2">Pyridoxal phosphate homeostasis protein</fullName>
        <shortName evidence="2">PLP homeostasis protein</shortName>
    </recommendedName>
</protein>
<dbReference type="SUPFAM" id="SSF51419">
    <property type="entry name" value="PLP-binding barrel"/>
    <property type="match status" value="1"/>
</dbReference>
<dbReference type="InterPro" id="IPR029066">
    <property type="entry name" value="PLP-binding_barrel"/>
</dbReference>
<dbReference type="FunFam" id="3.20.20.10:FF:000007">
    <property type="entry name" value="Pyridoxal phosphate homeostasis protein"/>
    <property type="match status" value="1"/>
</dbReference>
<dbReference type="NCBIfam" id="TIGR00044">
    <property type="entry name" value="YggS family pyridoxal phosphate-dependent enzyme"/>
    <property type="match status" value="1"/>
</dbReference>
<dbReference type="Pfam" id="PF01168">
    <property type="entry name" value="Ala_racemase_N"/>
    <property type="match status" value="1"/>
</dbReference>
<dbReference type="InterPro" id="IPR001608">
    <property type="entry name" value="Ala_racemase_N"/>
</dbReference>
<reference evidence="5" key="1">
    <citation type="submission" date="2020-05" db="EMBL/GenBank/DDBJ databases">
        <authorList>
            <person name="Rincon C."/>
            <person name="Sanders R I."/>
            <person name="Robbins C."/>
            <person name="Chaturvedi A."/>
        </authorList>
    </citation>
    <scope>NUCLEOTIDE SEQUENCE</scope>
    <source>
        <strain evidence="5">CHB12</strain>
    </source>
</reference>